<proteinExistence type="predicted"/>
<keyword evidence="2" id="KW-0813">Transport</keyword>
<keyword evidence="5" id="KW-0406">Ion transport</keyword>
<accession>A0A6A0H3R3</accession>
<keyword evidence="7 14" id="KW-0675">Receptor</keyword>
<keyword evidence="10" id="KW-0407">Ion channel</keyword>
<evidence type="ECO:0000256" key="6">
    <source>
        <dbReference type="ARBA" id="ARBA00023136"/>
    </source>
</evidence>
<dbReference type="PANTHER" id="PTHR22714">
    <property type="entry name" value="PROTEIN CBG02446-RELATED"/>
    <property type="match status" value="1"/>
</dbReference>
<evidence type="ECO:0000256" key="1">
    <source>
        <dbReference type="ARBA" id="ARBA00004141"/>
    </source>
</evidence>
<organism evidence="14">
    <name type="scientific">Hyalella azteca</name>
    <name type="common">Amphipod</name>
    <dbReference type="NCBI Taxonomy" id="294128"/>
    <lineage>
        <taxon>Eukaryota</taxon>
        <taxon>Metazoa</taxon>
        <taxon>Ecdysozoa</taxon>
        <taxon>Arthropoda</taxon>
        <taxon>Crustacea</taxon>
        <taxon>Multicrustacea</taxon>
        <taxon>Malacostraca</taxon>
        <taxon>Eumalacostraca</taxon>
        <taxon>Peracarida</taxon>
        <taxon>Amphipoda</taxon>
        <taxon>Senticaudata</taxon>
        <taxon>Talitrida</taxon>
        <taxon>Talitroidea</taxon>
        <taxon>Hyalellidae</taxon>
        <taxon>Hyalella</taxon>
    </lineage>
</organism>
<evidence type="ECO:0000256" key="9">
    <source>
        <dbReference type="ARBA" id="ARBA00023286"/>
    </source>
</evidence>
<feature type="signal peptide" evidence="12">
    <location>
        <begin position="1"/>
        <end position="22"/>
    </location>
</feature>
<gene>
    <name evidence="14" type="ORF">HAZT_HAZT004956</name>
</gene>
<dbReference type="AlphaFoldDB" id="A0A6A0H3R3"/>
<evidence type="ECO:0000256" key="7">
    <source>
        <dbReference type="ARBA" id="ARBA00023170"/>
    </source>
</evidence>
<evidence type="ECO:0000256" key="12">
    <source>
        <dbReference type="SAM" id="SignalP"/>
    </source>
</evidence>
<evidence type="ECO:0000256" key="2">
    <source>
        <dbReference type="ARBA" id="ARBA00022448"/>
    </source>
</evidence>
<dbReference type="GO" id="GO:0015276">
    <property type="term" value="F:ligand-gated monoatomic ion channel activity"/>
    <property type="evidence" value="ECO:0007669"/>
    <property type="project" value="InterPro"/>
</dbReference>
<keyword evidence="6 11" id="KW-0472">Membrane</keyword>
<feature type="transmembrane region" description="Helical" evidence="11">
    <location>
        <begin position="319"/>
        <end position="336"/>
    </location>
</feature>
<dbReference type="EMBL" id="JQDR03009014">
    <property type="protein sequence ID" value="KAA0196319.1"/>
    <property type="molecule type" value="Genomic_DNA"/>
</dbReference>
<feature type="transmembrane region" description="Helical" evidence="11">
    <location>
        <begin position="367"/>
        <end position="393"/>
    </location>
</feature>
<name>A0A6A0H3R3_HYAAZ</name>
<feature type="domain" description="Ionotropic glutamate receptor L-glutamate and glycine-binding" evidence="13">
    <location>
        <begin position="233"/>
        <end position="300"/>
    </location>
</feature>
<keyword evidence="12" id="KW-0732">Signal</keyword>
<keyword evidence="8" id="KW-0325">Glycoprotein</keyword>
<evidence type="ECO:0000256" key="8">
    <source>
        <dbReference type="ARBA" id="ARBA00023180"/>
    </source>
</evidence>
<evidence type="ECO:0000256" key="4">
    <source>
        <dbReference type="ARBA" id="ARBA00022989"/>
    </source>
</evidence>
<keyword evidence="9" id="KW-1071">Ligand-gated ion channel</keyword>
<dbReference type="PANTHER" id="PTHR22714:SF7">
    <property type="entry name" value="SOLUTE-BINDING PROTEIN FAMILY 3_N-TERMINAL DOMAIN-CONTAINING PROTEIN"/>
    <property type="match status" value="1"/>
</dbReference>
<evidence type="ECO:0000256" key="10">
    <source>
        <dbReference type="ARBA" id="ARBA00023303"/>
    </source>
</evidence>
<evidence type="ECO:0000256" key="11">
    <source>
        <dbReference type="SAM" id="Phobius"/>
    </source>
</evidence>
<dbReference type="InterPro" id="IPR040128">
    <property type="entry name" value="T25E4.2-like"/>
</dbReference>
<evidence type="ECO:0000259" key="13">
    <source>
        <dbReference type="Pfam" id="PF10613"/>
    </source>
</evidence>
<protein>
    <submittedName>
        <fullName evidence="14">Ionotropic receptor 183</fullName>
    </submittedName>
</protein>
<reference evidence="14" key="1">
    <citation type="submission" date="2014-08" db="EMBL/GenBank/DDBJ databases">
        <authorList>
            <person name="Murali S."/>
            <person name="Richards S."/>
            <person name="Bandaranaike D."/>
            <person name="Bellair M."/>
            <person name="Blankenburg K."/>
            <person name="Chao H."/>
            <person name="Dinh H."/>
            <person name="Doddapaneni H."/>
            <person name="Dugan-Rocha S."/>
            <person name="Elkadiri S."/>
            <person name="Gnanaolivu R."/>
            <person name="Hughes D."/>
            <person name="Lee S."/>
            <person name="Li M."/>
            <person name="Ming W."/>
            <person name="Munidasa M."/>
            <person name="Muniz J."/>
            <person name="Nguyen L."/>
            <person name="Osuji N."/>
            <person name="Pu L.-L."/>
            <person name="Puazo M."/>
            <person name="Skinner E."/>
            <person name="Qu C."/>
            <person name="Quiroz J."/>
            <person name="Raj R."/>
            <person name="Weissenberger G."/>
            <person name="Xin Y."/>
            <person name="Zou X."/>
            <person name="Han Y."/>
            <person name="Worley K."/>
            <person name="Muzny D."/>
            <person name="Gibbs R."/>
        </authorList>
    </citation>
    <scope>NUCLEOTIDE SEQUENCE</scope>
    <source>
        <strain evidence="14">HAZT.00-mixed</strain>
        <tissue evidence="14">Whole organism</tissue>
    </source>
</reference>
<dbReference type="GO" id="GO:0016020">
    <property type="term" value="C:membrane"/>
    <property type="evidence" value="ECO:0007669"/>
    <property type="project" value="UniProtKB-SubCell"/>
</dbReference>
<sequence>MKWLGSAHDLASVVCSLASVLAAHRIDLLSNCGHSNGSTPCSTYEWMSHKIPKSCYFKSIASYEQLTTTSDGAIFAVFTALERQMRMGSPVLLFCSQEMLQVASNLLPLPLHNKVLFLVPEIIGLSAWETYRASAAIPAVYQYLTAVSVPPLRQQLDVLRREPWSRRTNLTGLVVRCSVLEVIIPNDPPKYYLINFQLLYGDFYFISSSSLTRCLLMGNSSFPEYQWIFGRYFNLVCRKPKDGLWGNLDVTTSTWTGVLGELQRAEADVSVAPFSYSLERGKFFDFSTSIVFTKQVIIHKTPPPFPAGSNYTKQFSPQGWTLVAITFLVSILMMKLTHARRPSWSECVIRNFKIFCNMGDTPDRAGLHIWLITELLMVILLHVYYTAFLIAALSSHDTKLPVKDLNDIYQKRGEYTMGVIKDTSLVEEFKFAQDSLLADLWRDVISKDPASIASVEDQIKRTLSSSSHVFTIDSTYYFAKFKDCRLSILPSSILRRGLHYPVRRGFPAYPIINHVLNKLNEGGIFKRISKKWIDQGHQECTSSVPEALGLDATYSGFYPILAGTVAATLMLLVECCEKRVALSNFG</sequence>
<comment type="subcellular location">
    <subcellularLocation>
        <location evidence="1">Membrane</location>
        <topology evidence="1">Multi-pass membrane protein</topology>
    </subcellularLocation>
</comment>
<evidence type="ECO:0000256" key="3">
    <source>
        <dbReference type="ARBA" id="ARBA00022692"/>
    </source>
</evidence>
<comment type="caution">
    <text evidence="14">The sequence shown here is derived from an EMBL/GenBank/DDBJ whole genome shotgun (WGS) entry which is preliminary data.</text>
</comment>
<dbReference type="Pfam" id="PF10613">
    <property type="entry name" value="Lig_chan-Glu_bd"/>
    <property type="match status" value="1"/>
</dbReference>
<dbReference type="InterPro" id="IPR019594">
    <property type="entry name" value="Glu/Gly-bd"/>
</dbReference>
<dbReference type="Gene3D" id="3.40.190.10">
    <property type="entry name" value="Periplasmic binding protein-like II"/>
    <property type="match status" value="3"/>
</dbReference>
<reference evidence="14" key="2">
    <citation type="journal article" date="2018" name="Environ. Sci. Technol.">
        <title>The Toxicogenome of Hyalella azteca: A Model for Sediment Ecotoxicology and Evolutionary Toxicology.</title>
        <authorList>
            <person name="Poynton H.C."/>
            <person name="Hasenbein S."/>
            <person name="Benoit J.B."/>
            <person name="Sepulveda M.S."/>
            <person name="Poelchau M.F."/>
            <person name="Hughes D.S.T."/>
            <person name="Murali S.C."/>
            <person name="Chen S."/>
            <person name="Glastad K.M."/>
            <person name="Goodisman M.A.D."/>
            <person name="Werren J.H."/>
            <person name="Vineis J.H."/>
            <person name="Bowen J.L."/>
            <person name="Friedrich M."/>
            <person name="Jones J."/>
            <person name="Robertson H.M."/>
            <person name="Feyereisen R."/>
            <person name="Mechler-Hickson A."/>
            <person name="Mathers N."/>
            <person name="Lee C.E."/>
            <person name="Colbourne J.K."/>
            <person name="Biales A."/>
            <person name="Johnston J.S."/>
            <person name="Wellborn G.A."/>
            <person name="Rosendale A.J."/>
            <person name="Cridge A.G."/>
            <person name="Munoz-Torres M.C."/>
            <person name="Bain P.A."/>
            <person name="Manny A.R."/>
            <person name="Major K.M."/>
            <person name="Lambert F.N."/>
            <person name="Vulpe C.D."/>
            <person name="Tuck P."/>
            <person name="Blalock B.J."/>
            <person name="Lin Y.Y."/>
            <person name="Smith M.E."/>
            <person name="Ochoa-Acuna H."/>
            <person name="Chen M.M."/>
            <person name="Childers C.P."/>
            <person name="Qu J."/>
            <person name="Dugan S."/>
            <person name="Lee S.L."/>
            <person name="Chao H."/>
            <person name="Dinh H."/>
            <person name="Han Y."/>
            <person name="Doddapaneni H."/>
            <person name="Worley K.C."/>
            <person name="Muzny D.M."/>
            <person name="Gibbs R.A."/>
            <person name="Richards S."/>
        </authorList>
    </citation>
    <scope>NUCLEOTIDE SEQUENCE</scope>
    <source>
        <strain evidence="14">HAZT.00-mixed</strain>
        <tissue evidence="14">Whole organism</tissue>
    </source>
</reference>
<evidence type="ECO:0000313" key="14">
    <source>
        <dbReference type="EMBL" id="KAA0196319.1"/>
    </source>
</evidence>
<evidence type="ECO:0000256" key="5">
    <source>
        <dbReference type="ARBA" id="ARBA00023065"/>
    </source>
</evidence>
<reference evidence="14" key="3">
    <citation type="submission" date="2019-06" db="EMBL/GenBank/DDBJ databases">
        <authorList>
            <person name="Poynton C."/>
            <person name="Hasenbein S."/>
            <person name="Benoit J.B."/>
            <person name="Sepulveda M.S."/>
            <person name="Poelchau M.F."/>
            <person name="Murali S.C."/>
            <person name="Chen S."/>
            <person name="Glastad K.M."/>
            <person name="Werren J.H."/>
            <person name="Vineis J.H."/>
            <person name="Bowen J.L."/>
            <person name="Friedrich M."/>
            <person name="Jones J."/>
            <person name="Robertson H.M."/>
            <person name="Feyereisen R."/>
            <person name="Mechler-Hickson A."/>
            <person name="Mathers N."/>
            <person name="Lee C.E."/>
            <person name="Colbourne J.K."/>
            <person name="Biales A."/>
            <person name="Johnston J.S."/>
            <person name="Wellborn G.A."/>
            <person name="Rosendale A.J."/>
            <person name="Cridge A.G."/>
            <person name="Munoz-Torres M.C."/>
            <person name="Bain P.A."/>
            <person name="Manny A.R."/>
            <person name="Major K.M."/>
            <person name="Lambert F.N."/>
            <person name="Vulpe C.D."/>
            <person name="Tuck P."/>
            <person name="Blalock B.J."/>
            <person name="Lin Y.-Y."/>
            <person name="Smith M.E."/>
            <person name="Ochoa-Acuna H."/>
            <person name="Chen M.-J.M."/>
            <person name="Childers C.P."/>
            <person name="Qu J."/>
            <person name="Dugan S."/>
            <person name="Lee S.L."/>
            <person name="Chao H."/>
            <person name="Dinh H."/>
            <person name="Han Y."/>
            <person name="Doddapaneni H."/>
            <person name="Worley K.C."/>
            <person name="Muzny D.M."/>
            <person name="Gibbs R.A."/>
            <person name="Richards S."/>
        </authorList>
    </citation>
    <scope>NUCLEOTIDE SEQUENCE</scope>
    <source>
        <strain evidence="14">HAZT.00-mixed</strain>
        <tissue evidence="14">Whole organism</tissue>
    </source>
</reference>
<dbReference type="Proteomes" id="UP000711488">
    <property type="component" value="Unassembled WGS sequence"/>
</dbReference>
<feature type="chain" id="PRO_5025495985" evidence="12">
    <location>
        <begin position="23"/>
        <end position="586"/>
    </location>
</feature>
<keyword evidence="4 11" id="KW-1133">Transmembrane helix</keyword>
<keyword evidence="3 11" id="KW-0812">Transmembrane</keyword>
<dbReference type="SUPFAM" id="SSF53850">
    <property type="entry name" value="Periplasmic binding protein-like II"/>
    <property type="match status" value="1"/>
</dbReference>